<feature type="chain" id="PRO_5013115361" description="Glycine zipper domain-containing protein" evidence="1">
    <location>
        <begin position="25"/>
        <end position="102"/>
    </location>
</feature>
<dbReference type="STRING" id="1902579.BHV28_09160"/>
<protein>
    <recommendedName>
        <fullName evidence="4">Glycine zipper domain-containing protein</fullName>
    </recommendedName>
</protein>
<evidence type="ECO:0000313" key="3">
    <source>
        <dbReference type="Proteomes" id="UP000188912"/>
    </source>
</evidence>
<feature type="signal peptide" evidence="1">
    <location>
        <begin position="1"/>
        <end position="24"/>
    </location>
</feature>
<evidence type="ECO:0000256" key="1">
    <source>
        <dbReference type="SAM" id="SignalP"/>
    </source>
</evidence>
<evidence type="ECO:0008006" key="4">
    <source>
        <dbReference type="Google" id="ProtNLM"/>
    </source>
</evidence>
<proteinExistence type="predicted"/>
<accession>A0A1U9JUR6</accession>
<evidence type="ECO:0000313" key="2">
    <source>
        <dbReference type="EMBL" id="AQS41612.1"/>
    </source>
</evidence>
<keyword evidence="1" id="KW-0732">Signal</keyword>
<dbReference type="PROSITE" id="PS51257">
    <property type="entry name" value="PROKAR_LIPOPROTEIN"/>
    <property type="match status" value="1"/>
</dbReference>
<reference evidence="2 3" key="2">
    <citation type="journal article" date="2016" name="Sci. Rep.">
        <title>The genome of Rhizobiales bacteria in predatory ants reveals urease gene functions but no genes for nitrogen fixation.</title>
        <authorList>
            <person name="Neuvonen M.M."/>
            <person name="Tamarit D."/>
            <person name="Naslund K."/>
            <person name="Liebig J."/>
            <person name="Feldhaar H."/>
            <person name="Moran N.A."/>
            <person name="Guy L."/>
            <person name="Andersson S.G."/>
        </authorList>
    </citation>
    <scope>NUCLEOTIDE SEQUENCE [LARGE SCALE GENOMIC DNA]</scope>
    <source>
        <strain evidence="2 3">Hsal</strain>
    </source>
</reference>
<sequence length="102" mass="10533">MNMSIKMKRIFVAIITGFMALSLAACTHTERQAAKWGAGGAAIGALGGAALGHGSGAVLGGAAAGAAVGSLIGYSRTHKGVEYCKYRDKQGRIHEAKCDRRR</sequence>
<dbReference type="Proteomes" id="UP000188912">
    <property type="component" value="Chromosome"/>
</dbReference>
<keyword evidence="3" id="KW-1185">Reference proteome</keyword>
<reference evidence="2 3" key="1">
    <citation type="journal article" date="2010" name="Science">
        <title>Genomic comparison of the ants Camponotus floridanus and Harpegnathos saltator.</title>
        <authorList>
            <person name="Bonasio R."/>
            <person name="Zhang G."/>
            <person name="Ye C."/>
            <person name="Mutti N.S."/>
            <person name="Fang X."/>
            <person name="Qin N."/>
            <person name="Donahue G."/>
            <person name="Yang P."/>
            <person name="Li Q."/>
            <person name="Li C."/>
            <person name="Zhang P."/>
            <person name="Huang Z."/>
            <person name="Berger S.L."/>
            <person name="Reinberg D."/>
            <person name="Wang J."/>
            <person name="Liebig J."/>
        </authorList>
    </citation>
    <scope>NUCLEOTIDE SEQUENCE [LARGE SCALE GENOMIC DNA]</scope>
    <source>
        <strain evidence="2 3">Hsal</strain>
    </source>
</reference>
<gene>
    <name evidence="2" type="ORF">BHV28_09160</name>
</gene>
<dbReference type="KEGG" id="thd:BHV28_09160"/>
<organism evidence="2 3">
    <name type="scientific">Candidatus Tokpelaia hoelldobleri</name>
    <dbReference type="NCBI Taxonomy" id="1902579"/>
    <lineage>
        <taxon>Bacteria</taxon>
        <taxon>Pseudomonadati</taxon>
        <taxon>Pseudomonadota</taxon>
        <taxon>Alphaproteobacteria</taxon>
        <taxon>Hyphomicrobiales</taxon>
        <taxon>Candidatus Tokpelaia</taxon>
    </lineage>
</organism>
<dbReference type="AlphaFoldDB" id="A0A1U9JUR6"/>
<name>A0A1U9JUR6_9HYPH</name>
<dbReference type="EMBL" id="CP017315">
    <property type="protein sequence ID" value="AQS41612.1"/>
    <property type="molecule type" value="Genomic_DNA"/>
</dbReference>